<keyword evidence="5" id="KW-1185">Reference proteome</keyword>
<keyword evidence="2" id="KW-0067">ATP-binding</keyword>
<evidence type="ECO:0000256" key="2">
    <source>
        <dbReference type="ARBA" id="ARBA00022840"/>
    </source>
</evidence>
<sequence length="430" mass="48606">MLLIDDLQVERDILPLFNFTHQEQSEAALRRLFDERPPTKAAVAERQAVVQAFLNNWAVLGNFSYSVLYFRGAQSFMQEVQSGRYLLAAGAKARWQFFFSEAKRHHVQSQVVQLILFLEKLHTSYLARLDLTSFPPAFRAELTAANDFLGLFDLGAQAAAVRENAFTVSHILQTTNAVQKLTAEETTAFWSFLFRFEAYWSVAKGVMQHQLCFARFDDQQLVVENLYHPLVPQAVRNTFRLQPGENVLLLTGPNMAGKSTFLKAISLCVYLAHLGLGVPATACTLPYFDTIAVSINLNDNLRSGYSHFMTELLHLKTVVEQSAHKGQQRYFAVFDELFRGTNQDDALDITQTTVGGLTRFPRSVFFLSTHLLQLEEQLPPLGAAVGAYHIDCSIVDGRPVFSYRLRRGWSQLKIGRLLFDEVGLDRLLKS</sequence>
<organism evidence="4 5">
    <name type="scientific">Hymenobacter profundi</name>
    <dbReference type="NCBI Taxonomy" id="1982110"/>
    <lineage>
        <taxon>Bacteria</taxon>
        <taxon>Pseudomonadati</taxon>
        <taxon>Bacteroidota</taxon>
        <taxon>Cytophagia</taxon>
        <taxon>Cytophagales</taxon>
        <taxon>Hymenobacteraceae</taxon>
        <taxon>Hymenobacter</taxon>
    </lineage>
</organism>
<evidence type="ECO:0000256" key="1">
    <source>
        <dbReference type="ARBA" id="ARBA00022741"/>
    </source>
</evidence>
<evidence type="ECO:0000313" key="5">
    <source>
        <dbReference type="Proteomes" id="UP000826188"/>
    </source>
</evidence>
<dbReference type="Pfam" id="PF00488">
    <property type="entry name" value="MutS_V"/>
    <property type="match status" value="1"/>
</dbReference>
<dbReference type="InterPro" id="IPR045076">
    <property type="entry name" value="MutS"/>
</dbReference>
<dbReference type="EMBL" id="JAHWGL010000041">
    <property type="protein sequence ID" value="MBW3129138.1"/>
    <property type="molecule type" value="Genomic_DNA"/>
</dbReference>
<dbReference type="PANTHER" id="PTHR11361">
    <property type="entry name" value="DNA MISMATCH REPAIR PROTEIN MUTS FAMILY MEMBER"/>
    <property type="match status" value="1"/>
</dbReference>
<name>A0ABS6WZX1_9BACT</name>
<comment type="caution">
    <text evidence="4">The sequence shown here is derived from an EMBL/GenBank/DDBJ whole genome shotgun (WGS) entry which is preliminary data.</text>
</comment>
<evidence type="ECO:0000259" key="3">
    <source>
        <dbReference type="SMART" id="SM00534"/>
    </source>
</evidence>
<feature type="domain" description="DNA mismatch repair proteins mutS family" evidence="3">
    <location>
        <begin position="245"/>
        <end position="429"/>
    </location>
</feature>
<dbReference type="Proteomes" id="UP000826188">
    <property type="component" value="Unassembled WGS sequence"/>
</dbReference>
<evidence type="ECO:0000313" key="4">
    <source>
        <dbReference type="EMBL" id="MBW3129138.1"/>
    </source>
</evidence>
<dbReference type="RefSeq" id="WP_219158902.1">
    <property type="nucleotide sequence ID" value="NZ_JAHWGL010000041.1"/>
</dbReference>
<keyword evidence="1" id="KW-0547">Nucleotide-binding</keyword>
<gene>
    <name evidence="4" type="ORF">KYK14_11280</name>
</gene>
<dbReference type="PANTHER" id="PTHR11361:SF34">
    <property type="entry name" value="DNA MISMATCH REPAIR PROTEIN MSH1, MITOCHONDRIAL"/>
    <property type="match status" value="1"/>
</dbReference>
<reference evidence="4 5" key="1">
    <citation type="submission" date="2021-07" db="EMBL/GenBank/DDBJ databases">
        <title>Hymenobacter profundi sp. nov., isolated from deep-sea water.</title>
        <authorList>
            <person name="Kim M.K."/>
        </authorList>
    </citation>
    <scope>NUCLEOTIDE SEQUENCE [LARGE SCALE GENOMIC DNA]</scope>
    <source>
        <strain evidence="4 5">M2</strain>
    </source>
</reference>
<protein>
    <recommendedName>
        <fullName evidence="3">DNA mismatch repair proteins mutS family domain-containing protein</fullName>
    </recommendedName>
</protein>
<proteinExistence type="predicted"/>
<accession>A0ABS6WZX1</accession>
<dbReference type="SMART" id="SM00534">
    <property type="entry name" value="MUTSac"/>
    <property type="match status" value="1"/>
</dbReference>
<dbReference type="InterPro" id="IPR000432">
    <property type="entry name" value="DNA_mismatch_repair_MutS_C"/>
</dbReference>